<feature type="domain" description="AAA+ ATPase" evidence="2">
    <location>
        <begin position="110"/>
        <end position="242"/>
    </location>
</feature>
<accession>A0A399E978</accession>
<dbReference type="Proteomes" id="UP000265715">
    <property type="component" value="Unassembled WGS sequence"/>
</dbReference>
<dbReference type="GO" id="GO:0005886">
    <property type="term" value="C:plasma membrane"/>
    <property type="evidence" value="ECO:0007669"/>
    <property type="project" value="TreeGrafter"/>
</dbReference>
<organism evidence="3 4">
    <name type="scientific">Calidithermus terrae</name>
    <dbReference type="NCBI Taxonomy" id="1408545"/>
    <lineage>
        <taxon>Bacteria</taxon>
        <taxon>Thermotogati</taxon>
        <taxon>Deinococcota</taxon>
        <taxon>Deinococci</taxon>
        <taxon>Thermales</taxon>
        <taxon>Thermaceae</taxon>
        <taxon>Calidithermus</taxon>
    </lineage>
</organism>
<keyword evidence="4" id="KW-1185">Reference proteome</keyword>
<comment type="caution">
    <text evidence="3">The sequence shown here is derived from an EMBL/GenBank/DDBJ whole genome shotgun (WGS) entry which is preliminary data.</text>
</comment>
<dbReference type="PANTHER" id="PTHR30050:SF5">
    <property type="entry name" value="DNAA REGULATORY INACTIVATOR HDA"/>
    <property type="match status" value="1"/>
</dbReference>
<dbReference type="OrthoDB" id="34380at2"/>
<evidence type="ECO:0000256" key="1">
    <source>
        <dbReference type="SAM" id="MobiDB-lite"/>
    </source>
</evidence>
<feature type="region of interest" description="Disordered" evidence="1">
    <location>
        <begin position="254"/>
        <end position="279"/>
    </location>
</feature>
<name>A0A399E978_9DEIN</name>
<dbReference type="GO" id="GO:0003688">
    <property type="term" value="F:DNA replication origin binding"/>
    <property type="evidence" value="ECO:0007669"/>
    <property type="project" value="TreeGrafter"/>
</dbReference>
<dbReference type="InterPro" id="IPR027417">
    <property type="entry name" value="P-loop_NTPase"/>
</dbReference>
<evidence type="ECO:0000313" key="4">
    <source>
        <dbReference type="Proteomes" id="UP000265715"/>
    </source>
</evidence>
<dbReference type="SUPFAM" id="SSF52540">
    <property type="entry name" value="P-loop containing nucleoside triphosphate hydrolases"/>
    <property type="match status" value="1"/>
</dbReference>
<evidence type="ECO:0000313" key="3">
    <source>
        <dbReference type="EMBL" id="RIH81277.1"/>
    </source>
</evidence>
<dbReference type="GO" id="GO:0006270">
    <property type="term" value="P:DNA replication initiation"/>
    <property type="evidence" value="ECO:0007669"/>
    <property type="project" value="TreeGrafter"/>
</dbReference>
<proteinExistence type="predicted"/>
<reference evidence="3 4" key="1">
    <citation type="submission" date="2018-08" db="EMBL/GenBank/DDBJ databases">
        <title>Meiothermus terrae DSM 26712 genome sequencing project.</title>
        <authorList>
            <person name="Da Costa M.S."/>
            <person name="Albuquerque L."/>
            <person name="Raposo P."/>
            <person name="Froufe H.J.C."/>
            <person name="Barroso C.S."/>
            <person name="Egas C."/>
        </authorList>
    </citation>
    <scope>NUCLEOTIDE SEQUENCE [LARGE SCALE GENOMIC DNA]</scope>
    <source>
        <strain evidence="3 4">DSM 26712</strain>
    </source>
</reference>
<dbReference type="SMART" id="SM00382">
    <property type="entry name" value="AAA"/>
    <property type="match status" value="1"/>
</dbReference>
<dbReference type="GO" id="GO:0005524">
    <property type="term" value="F:ATP binding"/>
    <property type="evidence" value="ECO:0007669"/>
    <property type="project" value="InterPro"/>
</dbReference>
<dbReference type="PANTHER" id="PTHR30050">
    <property type="entry name" value="CHROMOSOMAL REPLICATION INITIATOR PROTEIN DNAA"/>
    <property type="match status" value="1"/>
</dbReference>
<dbReference type="Pfam" id="PF00308">
    <property type="entry name" value="Bac_DnaA"/>
    <property type="match status" value="1"/>
</dbReference>
<evidence type="ECO:0000259" key="2">
    <source>
        <dbReference type="SMART" id="SM00382"/>
    </source>
</evidence>
<dbReference type="Gene3D" id="3.40.50.300">
    <property type="entry name" value="P-loop containing nucleotide triphosphate hydrolases"/>
    <property type="match status" value="1"/>
</dbReference>
<sequence>MFEPSCAPGPLPARRSAPQNDPRLPPCPLCGATALESAYRFAEDISHDCDCLRDREEEYYRGLRQLWRGRVCLEQFLAGVPRRYRGFTLEGYVREPASAEALAAAQGLRPGEFLYLYGLPGRGKTHLAVAAARRLATTGRRTLYLGEAEYLEAIYRAIRGQGEAPDYRPAEVVVLDDAGKIKPTDFAYQTLYALLEHFSSEGKTLLVTSNYPPLQLARRLAGGEAEAAAAIASRLTQGYVLEVGGRDHRAAAAQGPLPPVGGRCPQVQHAGGLGAGGAG</sequence>
<dbReference type="AlphaFoldDB" id="A0A399E978"/>
<dbReference type="InterPro" id="IPR013317">
    <property type="entry name" value="DnaA_dom"/>
</dbReference>
<dbReference type="EMBL" id="QXDL01000188">
    <property type="protein sequence ID" value="RIH81277.1"/>
    <property type="molecule type" value="Genomic_DNA"/>
</dbReference>
<dbReference type="InterPro" id="IPR003593">
    <property type="entry name" value="AAA+_ATPase"/>
</dbReference>
<protein>
    <submittedName>
        <fullName evidence="3">Chromosomal replication initiator protein DnaA</fullName>
    </submittedName>
</protein>
<dbReference type="RefSeq" id="WP_119316199.1">
    <property type="nucleotide sequence ID" value="NZ_QXDL01000188.1"/>
</dbReference>
<feature type="region of interest" description="Disordered" evidence="1">
    <location>
        <begin position="1"/>
        <end position="20"/>
    </location>
</feature>
<gene>
    <name evidence="3" type="primary">dnaA_2</name>
    <name evidence="3" type="ORF">Mterra_03272</name>
</gene>